<proteinExistence type="predicted"/>
<keyword evidence="1" id="KW-0238">DNA-binding</keyword>
<sequence>MMGHLGFVHATIKRFDEDQARQARITRLPGDHNENSRENS</sequence>
<reference evidence="1 2" key="1">
    <citation type="submission" date="2018-06" db="EMBL/GenBank/DDBJ databases">
        <authorList>
            <consortium name="Pathogen Informatics"/>
            <person name="Doyle S."/>
        </authorList>
    </citation>
    <scope>NUCLEOTIDE SEQUENCE [LARGE SCALE GENOMIC DNA]</scope>
    <source>
        <strain evidence="1 2">NCTC9617</strain>
    </source>
</reference>
<name>A0A378FW30_KLEPN</name>
<dbReference type="AlphaFoldDB" id="A0A378FW30"/>
<dbReference type="GO" id="GO:0003677">
    <property type="term" value="F:DNA binding"/>
    <property type="evidence" value="ECO:0007669"/>
    <property type="project" value="UniProtKB-KW"/>
</dbReference>
<dbReference type="EMBL" id="UGNC01000005">
    <property type="protein sequence ID" value="STW47650.1"/>
    <property type="molecule type" value="Genomic_DNA"/>
</dbReference>
<dbReference type="Proteomes" id="UP000255167">
    <property type="component" value="Unassembled WGS sequence"/>
</dbReference>
<protein>
    <submittedName>
        <fullName evidence="1">DNA-binding transcriptional repressor LldR</fullName>
    </submittedName>
</protein>
<evidence type="ECO:0000313" key="1">
    <source>
        <dbReference type="EMBL" id="STW47650.1"/>
    </source>
</evidence>
<evidence type="ECO:0000313" key="2">
    <source>
        <dbReference type="Proteomes" id="UP000255167"/>
    </source>
</evidence>
<organism evidence="1 2">
    <name type="scientific">Klebsiella pneumoniae</name>
    <dbReference type="NCBI Taxonomy" id="573"/>
    <lineage>
        <taxon>Bacteria</taxon>
        <taxon>Pseudomonadati</taxon>
        <taxon>Pseudomonadota</taxon>
        <taxon>Gammaproteobacteria</taxon>
        <taxon>Enterobacterales</taxon>
        <taxon>Enterobacteriaceae</taxon>
        <taxon>Klebsiella/Raoultella group</taxon>
        <taxon>Klebsiella</taxon>
        <taxon>Klebsiella pneumoniae complex</taxon>
    </lineage>
</organism>
<accession>A0A378FW30</accession>
<gene>
    <name evidence="1" type="ORF">NCTC9617_04207</name>
</gene>